<comment type="caution">
    <text evidence="1">The sequence shown here is derived from an EMBL/GenBank/DDBJ whole genome shotgun (WGS) entry which is preliminary data.</text>
</comment>
<reference evidence="1" key="2">
    <citation type="submission" date="2021-09" db="EMBL/GenBank/DDBJ databases">
        <authorList>
            <person name="Gilroy R."/>
        </authorList>
    </citation>
    <scope>NUCLEOTIDE SEQUENCE</scope>
    <source>
        <strain evidence="1">4100</strain>
    </source>
</reference>
<reference evidence="1" key="1">
    <citation type="journal article" date="2021" name="PeerJ">
        <title>Extensive microbial diversity within the chicken gut microbiome revealed by metagenomics and culture.</title>
        <authorList>
            <person name="Gilroy R."/>
            <person name="Ravi A."/>
            <person name="Getino M."/>
            <person name="Pursley I."/>
            <person name="Horton D.L."/>
            <person name="Alikhan N.F."/>
            <person name="Baker D."/>
            <person name="Gharbi K."/>
            <person name="Hall N."/>
            <person name="Watson M."/>
            <person name="Adriaenssens E.M."/>
            <person name="Foster-Nyarko E."/>
            <person name="Jarju S."/>
            <person name="Secka A."/>
            <person name="Antonio M."/>
            <person name="Oren A."/>
            <person name="Chaudhuri R.R."/>
            <person name="La Ragione R."/>
            <person name="Hildebrand F."/>
            <person name="Pallen M.J."/>
        </authorList>
    </citation>
    <scope>NUCLEOTIDE SEQUENCE</scope>
    <source>
        <strain evidence="1">4100</strain>
    </source>
</reference>
<name>A0A921E6K8_9BACT</name>
<accession>A0A921E6K8</accession>
<organism evidence="1 2">
    <name type="scientific">Candidatus Amulumruptor caecigallinarius</name>
    <dbReference type="NCBI Taxonomy" id="2109911"/>
    <lineage>
        <taxon>Bacteria</taxon>
        <taxon>Pseudomonadati</taxon>
        <taxon>Bacteroidota</taxon>
        <taxon>Bacteroidia</taxon>
        <taxon>Bacteroidales</taxon>
        <taxon>Muribaculaceae</taxon>
        <taxon>Candidatus Amulumruptor</taxon>
    </lineage>
</organism>
<gene>
    <name evidence="1" type="ORF">K8V47_00655</name>
</gene>
<evidence type="ECO:0000313" key="1">
    <source>
        <dbReference type="EMBL" id="HJE38265.1"/>
    </source>
</evidence>
<dbReference type="EMBL" id="DYXT01000006">
    <property type="protein sequence ID" value="HJE38265.1"/>
    <property type="molecule type" value="Genomic_DNA"/>
</dbReference>
<protein>
    <submittedName>
        <fullName evidence="1">Uncharacterized protein</fullName>
    </submittedName>
</protein>
<proteinExistence type="predicted"/>
<evidence type="ECO:0000313" key="2">
    <source>
        <dbReference type="Proteomes" id="UP000711407"/>
    </source>
</evidence>
<dbReference type="Proteomes" id="UP000711407">
    <property type="component" value="Unassembled WGS sequence"/>
</dbReference>
<dbReference type="AlphaFoldDB" id="A0A921E6K8"/>
<sequence length="240" mass="27203">MVKHVAFASVIMALGWAMDLKAQAVRTDPKAVFYMATGYGHRYGYEKLINDAVEETSKEQEDTEKMVAHMTAITEGMKEVMSNVQGFGVESAFYKQMIGDMQVIVTKTPLVLTEIGKRKGLNAALALTNVSRLVERATGLVDNFCNIVNNGTVENPFKRGKKDNDKDNYMQREKRLGMAILICSDIAAIRRAIEVILINYQYGTWIDVWMRLDYESWAKIVGMEYNARYAIGLWNNTFNK</sequence>